<dbReference type="Proteomes" id="UP000619260">
    <property type="component" value="Unassembled WGS sequence"/>
</dbReference>
<sequence>MNLAGWESADGAAVRAHVAAVAERTGAAPLRVHRRRYGTRLLWNATFALGDAVFALVPGGEVGLGHDPATFTPTRAELGSFRCADDPSAPDPLAGWSLESPTDDPPDPVLPGQLALFPGAAPPSPGPPRDLWAYLKGALTPPRRVVLPTLLVAVEPVRCPPGWTHAGVVRTLAARGMRLPTPDEWEHARAAGARTLFPWGERFPAPGSRGPVFRLPGGGVVDRTDGEALGLRYLGSEADELTADPDEVRGSEGGVAGCGGMPLFYHLLPEASAFRDAAQVARHRAGEGWRKAYRPVLAVG</sequence>
<comment type="caution">
    <text evidence="1">The sequence shown here is derived from an EMBL/GenBank/DDBJ whole genome shotgun (WGS) entry which is preliminary data.</text>
</comment>
<organism evidence="1 2">
    <name type="scientific">Virgisporangium aliadipatigenens</name>
    <dbReference type="NCBI Taxonomy" id="741659"/>
    <lineage>
        <taxon>Bacteria</taxon>
        <taxon>Bacillati</taxon>
        <taxon>Actinomycetota</taxon>
        <taxon>Actinomycetes</taxon>
        <taxon>Micromonosporales</taxon>
        <taxon>Micromonosporaceae</taxon>
        <taxon>Virgisporangium</taxon>
    </lineage>
</organism>
<evidence type="ECO:0000313" key="1">
    <source>
        <dbReference type="EMBL" id="GIJ45726.1"/>
    </source>
</evidence>
<evidence type="ECO:0008006" key="3">
    <source>
        <dbReference type="Google" id="ProtNLM"/>
    </source>
</evidence>
<evidence type="ECO:0000313" key="2">
    <source>
        <dbReference type="Proteomes" id="UP000619260"/>
    </source>
</evidence>
<proteinExistence type="predicted"/>
<dbReference type="EMBL" id="BOPF01000008">
    <property type="protein sequence ID" value="GIJ45726.1"/>
    <property type="molecule type" value="Genomic_DNA"/>
</dbReference>
<dbReference type="Gene3D" id="3.90.1580.10">
    <property type="entry name" value="paralog of FGE (formylglycine-generating enzyme)"/>
    <property type="match status" value="1"/>
</dbReference>
<dbReference type="SUPFAM" id="SSF56436">
    <property type="entry name" value="C-type lectin-like"/>
    <property type="match status" value="1"/>
</dbReference>
<reference evidence="1" key="1">
    <citation type="submission" date="2021-01" db="EMBL/GenBank/DDBJ databases">
        <title>Whole genome shotgun sequence of Virgisporangium aliadipatigenens NBRC 105644.</title>
        <authorList>
            <person name="Komaki H."/>
            <person name="Tamura T."/>
        </authorList>
    </citation>
    <scope>NUCLEOTIDE SEQUENCE</scope>
    <source>
        <strain evidence="1">NBRC 105644</strain>
    </source>
</reference>
<dbReference type="InterPro" id="IPR016187">
    <property type="entry name" value="CTDL_fold"/>
</dbReference>
<accession>A0A8J3YKT8</accession>
<keyword evidence="2" id="KW-1185">Reference proteome</keyword>
<protein>
    <recommendedName>
        <fullName evidence="3">Sulfatase-modifying factor enzyme domain-containing protein</fullName>
    </recommendedName>
</protein>
<dbReference type="RefSeq" id="WP_203899278.1">
    <property type="nucleotide sequence ID" value="NZ_BOPF01000008.1"/>
</dbReference>
<dbReference type="InterPro" id="IPR042095">
    <property type="entry name" value="SUMF_sf"/>
</dbReference>
<gene>
    <name evidence="1" type="ORF">Val02_26120</name>
</gene>
<dbReference type="AlphaFoldDB" id="A0A8J3YKT8"/>
<name>A0A8J3YKT8_9ACTN</name>